<reference evidence="2 3" key="1">
    <citation type="journal article" date="2013" name="PLoS Genet.">
        <title>The genome and development-dependent transcriptomes of Pyronema confluens: a window into fungal evolution.</title>
        <authorList>
            <person name="Traeger S."/>
            <person name="Altegoer F."/>
            <person name="Freitag M."/>
            <person name="Gabaldon T."/>
            <person name="Kempken F."/>
            <person name="Kumar A."/>
            <person name="Marcet-Houben M."/>
            <person name="Poggeler S."/>
            <person name="Stajich J.E."/>
            <person name="Nowrousian M."/>
        </authorList>
    </citation>
    <scope>NUCLEOTIDE SEQUENCE [LARGE SCALE GENOMIC DNA]</scope>
    <source>
        <strain evidence="3">CBS 100304</strain>
        <tissue evidence="2">Vegetative mycelium</tissue>
    </source>
</reference>
<dbReference type="AlphaFoldDB" id="U4L0X7"/>
<protein>
    <submittedName>
        <fullName evidence="2">Uncharacterized protein</fullName>
    </submittedName>
</protein>
<feature type="region of interest" description="Disordered" evidence="1">
    <location>
        <begin position="33"/>
        <end position="80"/>
    </location>
</feature>
<name>U4L0X7_PYROM</name>
<proteinExistence type="predicted"/>
<dbReference type="Proteomes" id="UP000018144">
    <property type="component" value="Unassembled WGS sequence"/>
</dbReference>
<evidence type="ECO:0000313" key="3">
    <source>
        <dbReference type="Proteomes" id="UP000018144"/>
    </source>
</evidence>
<sequence>MEDLRAMAKSIARVGLRASVSPISVTAANADFNLRRNGNPDDAPDAAPPSDPTGNGCHDLNHGLSAGNHEGLRNADDEDDTMDDFDHKCAAGLNGDNLPEAVSTNQWGVHTINGRDRLFKLRTDIPDFETEEELHTFMLQEVRQYQGERIQHRQDQTTHPWPSETYSISSNDAAGRYPQWAGDYQVQDVRGDLRRQAGVAKTKIARGHRCCQAHELMVGRGARS</sequence>
<dbReference type="EMBL" id="HF935448">
    <property type="protein sequence ID" value="CCX09287.1"/>
    <property type="molecule type" value="Genomic_DNA"/>
</dbReference>
<evidence type="ECO:0000256" key="1">
    <source>
        <dbReference type="SAM" id="MobiDB-lite"/>
    </source>
</evidence>
<evidence type="ECO:0000313" key="2">
    <source>
        <dbReference type="EMBL" id="CCX09287.1"/>
    </source>
</evidence>
<gene>
    <name evidence="2" type="ORF">PCON_08880</name>
</gene>
<keyword evidence="3" id="KW-1185">Reference proteome</keyword>
<accession>U4L0X7</accession>
<organism evidence="2 3">
    <name type="scientific">Pyronema omphalodes (strain CBS 100304)</name>
    <name type="common">Pyronema confluens</name>
    <dbReference type="NCBI Taxonomy" id="1076935"/>
    <lineage>
        <taxon>Eukaryota</taxon>
        <taxon>Fungi</taxon>
        <taxon>Dikarya</taxon>
        <taxon>Ascomycota</taxon>
        <taxon>Pezizomycotina</taxon>
        <taxon>Pezizomycetes</taxon>
        <taxon>Pezizales</taxon>
        <taxon>Pyronemataceae</taxon>
        <taxon>Pyronema</taxon>
    </lineage>
</organism>